<evidence type="ECO:0000256" key="9">
    <source>
        <dbReference type="ARBA" id="ARBA00023159"/>
    </source>
</evidence>
<name>G3LHX8_9BACT</name>
<dbReference type="InterPro" id="IPR003593">
    <property type="entry name" value="AAA+_ATPase"/>
</dbReference>
<dbReference type="Pfam" id="PF01590">
    <property type="entry name" value="GAF"/>
    <property type="match status" value="1"/>
</dbReference>
<dbReference type="Pfam" id="PF25601">
    <property type="entry name" value="AAA_lid_14"/>
    <property type="match status" value="1"/>
</dbReference>
<keyword evidence="6 12" id="KW-0902">Two-component regulatory system</keyword>
<evidence type="ECO:0000256" key="7">
    <source>
        <dbReference type="ARBA" id="ARBA00023015"/>
    </source>
</evidence>
<dbReference type="FunFam" id="3.40.50.300:FF:000006">
    <property type="entry name" value="DNA-binding transcriptional regulator NtrC"/>
    <property type="match status" value="1"/>
</dbReference>
<dbReference type="Pfam" id="PF02954">
    <property type="entry name" value="HTH_8"/>
    <property type="match status" value="1"/>
</dbReference>
<keyword evidence="9 12" id="KW-0010">Activator</keyword>
<keyword evidence="8 12" id="KW-0238">DNA-binding</keyword>
<comment type="function">
    <text evidence="1 12">Required for activation of most nif operons, which are directly involved in nitrogen fixation.</text>
</comment>
<keyword evidence="7 12" id="KW-0805">Transcription regulation</keyword>
<dbReference type="SUPFAM" id="SSF52540">
    <property type="entry name" value="P-loop containing nucleoside triphosphate hydrolases"/>
    <property type="match status" value="1"/>
</dbReference>
<dbReference type="PROSITE" id="PS00675">
    <property type="entry name" value="SIGMA54_INTERACT_1"/>
    <property type="match status" value="1"/>
</dbReference>
<dbReference type="GO" id="GO:0043565">
    <property type="term" value="F:sequence-specific DNA binding"/>
    <property type="evidence" value="ECO:0007669"/>
    <property type="project" value="InterPro"/>
</dbReference>
<evidence type="ECO:0000256" key="6">
    <source>
        <dbReference type="ARBA" id="ARBA00023012"/>
    </source>
</evidence>
<evidence type="ECO:0000256" key="5">
    <source>
        <dbReference type="ARBA" id="ARBA00022840"/>
    </source>
</evidence>
<evidence type="ECO:0000256" key="1">
    <source>
        <dbReference type="ARBA" id="ARBA00002167"/>
    </source>
</evidence>
<dbReference type="GO" id="GO:0009399">
    <property type="term" value="P:nitrogen fixation"/>
    <property type="evidence" value="ECO:0007669"/>
    <property type="project" value="UniProtKB-UniRule"/>
</dbReference>
<keyword evidence="4" id="KW-0547">Nucleotide-binding</keyword>
<gene>
    <name evidence="15" type="primary">nifA</name>
</gene>
<dbReference type="InterPro" id="IPR010113">
    <property type="entry name" value="Nif-specific_regulatory_prot"/>
</dbReference>
<dbReference type="InterPro" id="IPR003018">
    <property type="entry name" value="GAF"/>
</dbReference>
<dbReference type="InterPro" id="IPR025662">
    <property type="entry name" value="Sigma_54_int_dom_ATP-bd_1"/>
</dbReference>
<keyword evidence="10 12" id="KW-0804">Transcription</keyword>
<evidence type="ECO:0000259" key="14">
    <source>
        <dbReference type="PROSITE" id="PS50045"/>
    </source>
</evidence>
<evidence type="ECO:0000256" key="8">
    <source>
        <dbReference type="ARBA" id="ARBA00023125"/>
    </source>
</evidence>
<dbReference type="InterPro" id="IPR058031">
    <property type="entry name" value="AAA_lid_NorR"/>
</dbReference>
<keyword evidence="11 12" id="KW-0535">Nitrogen fixation</keyword>
<dbReference type="Gene3D" id="1.10.10.60">
    <property type="entry name" value="Homeodomain-like"/>
    <property type="match status" value="1"/>
</dbReference>
<evidence type="ECO:0000256" key="12">
    <source>
        <dbReference type="RuleBase" id="RU368029"/>
    </source>
</evidence>
<evidence type="ECO:0000256" key="4">
    <source>
        <dbReference type="ARBA" id="ARBA00022741"/>
    </source>
</evidence>
<evidence type="ECO:0000256" key="10">
    <source>
        <dbReference type="ARBA" id="ARBA00023163"/>
    </source>
</evidence>
<dbReference type="InterPro" id="IPR025944">
    <property type="entry name" value="Sigma_54_int_dom_CS"/>
</dbReference>
<dbReference type="NCBIfam" id="TIGR01817">
    <property type="entry name" value="nifA"/>
    <property type="match status" value="1"/>
</dbReference>
<evidence type="ECO:0000256" key="11">
    <source>
        <dbReference type="ARBA" id="ARBA00023231"/>
    </source>
</evidence>
<dbReference type="InterPro" id="IPR027417">
    <property type="entry name" value="P-loop_NTPase"/>
</dbReference>
<dbReference type="PROSITE" id="PS00688">
    <property type="entry name" value="SIGMA54_INTERACT_3"/>
    <property type="match status" value="1"/>
</dbReference>
<dbReference type="InterPro" id="IPR025943">
    <property type="entry name" value="Sigma_54_int_dom_ATP-bd_2"/>
</dbReference>
<dbReference type="SUPFAM" id="SSF55781">
    <property type="entry name" value="GAF domain-like"/>
    <property type="match status" value="1"/>
</dbReference>
<dbReference type="AlphaFoldDB" id="G3LHX8"/>
<feature type="domain" description="Sigma-54 factor interaction" evidence="14">
    <location>
        <begin position="200"/>
        <end position="428"/>
    </location>
</feature>
<dbReference type="GO" id="GO:0005524">
    <property type="term" value="F:ATP binding"/>
    <property type="evidence" value="ECO:0007669"/>
    <property type="project" value="UniProtKB-KW"/>
</dbReference>
<dbReference type="SUPFAM" id="SSF46689">
    <property type="entry name" value="Homeodomain-like"/>
    <property type="match status" value="1"/>
</dbReference>
<dbReference type="InterPro" id="IPR029016">
    <property type="entry name" value="GAF-like_dom_sf"/>
</dbReference>
<dbReference type="Gene3D" id="1.10.8.60">
    <property type="match status" value="1"/>
</dbReference>
<comment type="subunit">
    <text evidence="2 12">Interacts with sigma-54.</text>
</comment>
<reference evidence="15" key="1">
    <citation type="submission" date="2011-07" db="EMBL/GenBank/DDBJ databases">
        <title>Identification and evolution of nitrogen fixing genes in Leptospirillum species.</title>
        <authorList>
            <person name="Corbett M.K."/>
            <person name="Mutch L.A."/>
            <person name="Watkin E.L.J."/>
        </authorList>
    </citation>
    <scope>NUCLEOTIDE SEQUENCE</scope>
    <source>
        <strain evidence="15">DSM 2705</strain>
    </source>
</reference>
<evidence type="ECO:0000313" key="15">
    <source>
        <dbReference type="EMBL" id="AEN14651.1"/>
    </source>
</evidence>
<dbReference type="InterPro" id="IPR009057">
    <property type="entry name" value="Homeodomain-like_sf"/>
</dbReference>
<dbReference type="PROSITE" id="PS00676">
    <property type="entry name" value="SIGMA54_INTERACT_2"/>
    <property type="match status" value="1"/>
</dbReference>
<dbReference type="PANTHER" id="PTHR32071:SF57">
    <property type="entry name" value="C4-DICARBOXYLATE TRANSPORT TRANSCRIPTIONAL REGULATORY PROTEIN DCTD"/>
    <property type="match status" value="1"/>
</dbReference>
<dbReference type="CDD" id="cd00009">
    <property type="entry name" value="AAA"/>
    <property type="match status" value="1"/>
</dbReference>
<dbReference type="Gene3D" id="3.30.450.40">
    <property type="match status" value="1"/>
</dbReference>
<evidence type="ECO:0000256" key="13">
    <source>
        <dbReference type="SAM" id="MobiDB-lite"/>
    </source>
</evidence>
<dbReference type="PANTHER" id="PTHR32071">
    <property type="entry name" value="TRANSCRIPTIONAL REGULATORY PROTEIN"/>
    <property type="match status" value="1"/>
</dbReference>
<dbReference type="GO" id="GO:0000160">
    <property type="term" value="P:phosphorelay signal transduction system"/>
    <property type="evidence" value="ECO:0007669"/>
    <property type="project" value="UniProtKB-UniRule"/>
</dbReference>
<dbReference type="Pfam" id="PF00158">
    <property type="entry name" value="Sigma54_activat"/>
    <property type="match status" value="1"/>
</dbReference>
<dbReference type="InterPro" id="IPR002078">
    <property type="entry name" value="Sigma_54_int"/>
</dbReference>
<organism evidence="15">
    <name type="scientific">Leptospirillum ferrooxidans</name>
    <dbReference type="NCBI Taxonomy" id="180"/>
    <lineage>
        <taxon>Bacteria</taxon>
        <taxon>Pseudomonadati</taxon>
        <taxon>Nitrospirota</taxon>
        <taxon>Nitrospiria</taxon>
        <taxon>Nitrospirales</taxon>
        <taxon>Nitrospiraceae</taxon>
        <taxon>Leptospirillum</taxon>
    </lineage>
</organism>
<dbReference type="Gene3D" id="3.40.50.300">
    <property type="entry name" value="P-loop containing nucleotide triphosphate hydrolases"/>
    <property type="match status" value="1"/>
</dbReference>
<sequence length="540" mass="59992">MESEHQIIQELTTLFSISQELASCPDLDVALVKILAILDQNLGLHRSSILLVKGASDELSTEIAHGLSEEEKERGRFKKGEGITGMVLESGEPVIVPDISLEPRFLNRTGSRLSKKEKTAFIAVPLIFQGRKLGVLSADRSASGGRESLEEDVRLLTTISSIMAQAVLLRHSFDDEKRRLQDETTRLEHALKNRYTISGWIGRSKLVAQIAESVHQVAASRATVLILGESGTGKEVIAKAIHFNSPRSKMPFIQINCAAIPETLLESELFGHEKGAFTGASLSRPGRFEAANEGTIFLDEIGEIPPSVQVKLLRVLQERVVERIGSNRPIPIDVRIVAATNRNLDQEVRMNRFREDLYYRLNVIPIYLPPLRHRKEDIPLLLEHFRSRFIEENGRDVRISSDAIDVFMEYDWPGNVRELENIVERLVVMARKDVITASDVVETLALFPVHSSGSAPVDAKGAPSDPGLAPRDPIPSPRGSSVHEINADLPDTIREIERERIVKALERSGGVKTRAALALGITTRQLVYRMEKYGIRGAES</sequence>
<dbReference type="EMBL" id="JN390681">
    <property type="protein sequence ID" value="AEN14651.1"/>
    <property type="molecule type" value="Genomic_DNA"/>
</dbReference>
<accession>G3LHX8</accession>
<dbReference type="PRINTS" id="PR01590">
    <property type="entry name" value="HTHFIS"/>
</dbReference>
<feature type="region of interest" description="Disordered" evidence="13">
    <location>
        <begin position="452"/>
        <end position="486"/>
    </location>
</feature>
<proteinExistence type="predicted"/>
<evidence type="ECO:0000256" key="2">
    <source>
        <dbReference type="ARBA" id="ARBA00011135"/>
    </source>
</evidence>
<dbReference type="PROSITE" id="PS50045">
    <property type="entry name" value="SIGMA54_INTERACT_4"/>
    <property type="match status" value="1"/>
</dbReference>
<dbReference type="InterPro" id="IPR002197">
    <property type="entry name" value="HTH_Fis"/>
</dbReference>
<dbReference type="SMART" id="SM00065">
    <property type="entry name" value="GAF"/>
    <property type="match status" value="1"/>
</dbReference>
<dbReference type="SMART" id="SM00382">
    <property type="entry name" value="AAA"/>
    <property type="match status" value="1"/>
</dbReference>
<dbReference type="GO" id="GO:0003700">
    <property type="term" value="F:DNA-binding transcription factor activity"/>
    <property type="evidence" value="ECO:0007669"/>
    <property type="project" value="UniProtKB-UniRule"/>
</dbReference>
<evidence type="ECO:0000256" key="3">
    <source>
        <dbReference type="ARBA" id="ARBA00015308"/>
    </source>
</evidence>
<protein>
    <recommendedName>
        <fullName evidence="3 12">Nif-specific regulatory protein</fullName>
    </recommendedName>
</protein>
<keyword evidence="5" id="KW-0067">ATP-binding</keyword>